<name>A0A6G8S316_9GAMM</name>
<evidence type="ECO:0000259" key="8">
    <source>
        <dbReference type="Pfam" id="PF21082"/>
    </source>
</evidence>
<evidence type="ECO:0000313" key="9">
    <source>
        <dbReference type="EMBL" id="QIO08599.1"/>
    </source>
</evidence>
<keyword evidence="5 6" id="KW-0472">Membrane</keyword>
<feature type="domain" description="Mechanosensitive ion channel MscS" evidence="7">
    <location>
        <begin position="185"/>
        <end position="253"/>
    </location>
</feature>
<evidence type="ECO:0000313" key="10">
    <source>
        <dbReference type="Proteomes" id="UP000501939"/>
    </source>
</evidence>
<dbReference type="InterPro" id="IPR030192">
    <property type="entry name" value="YbdG"/>
</dbReference>
<evidence type="ECO:0000256" key="2">
    <source>
        <dbReference type="ARBA" id="ARBA00008017"/>
    </source>
</evidence>
<feature type="transmembrane region" description="Helical" evidence="6">
    <location>
        <begin position="167"/>
        <end position="194"/>
    </location>
</feature>
<dbReference type="InterPro" id="IPR006685">
    <property type="entry name" value="MscS_channel_2nd"/>
</dbReference>
<dbReference type="InterPro" id="IPR023408">
    <property type="entry name" value="MscS_beta-dom_sf"/>
</dbReference>
<comment type="subcellular location">
    <subcellularLocation>
        <location evidence="1">Endomembrane system</location>
        <topology evidence="1">Multi-pass membrane protein</topology>
    </subcellularLocation>
</comment>
<dbReference type="Proteomes" id="UP000501939">
    <property type="component" value="Chromosome"/>
</dbReference>
<keyword evidence="3 6" id="KW-0812">Transmembrane</keyword>
<feature type="transmembrane region" description="Helical" evidence="6">
    <location>
        <begin position="143"/>
        <end position="161"/>
    </location>
</feature>
<sequence>MKDLDFMASIKDWADQFPWLEMATSLSILICVAVLANFIAKQVVVRGIRALLKKMPFINNDIASQYSVIQLISNVVPAVVILNGIKTVPYLSTGSVTFIQMLAQSFIFITIARAISEFLNIFHVVYQSKPSSKNKPIKGYLQLIKLIVSIICGLLILATFLKKDIFTLLAGFGAMAAVLMLVFQNTILSLVASVQISSYDMVRIGDWIEMPTLNANGDVIDMSLHTITVQNFDKTLTTIPTNKLVTDSFKNWRGMREVGCRRILRSVIVDQNTIGFLAKPKLQELEKYLPEDQRISQDPAQFDTTNPYRLTNYGLFRKYVVAYLKNHPNIAHNQTTIVRHAQPTAEGLPLELYCYAATTVWVDYENIQCEIIEHLIAMSNKFDLKIYQSASADDIRHAVQQAGLQNQHDYV</sequence>
<comment type="similarity">
    <text evidence="2">Belongs to the MscS (TC 1.A.23) family.</text>
</comment>
<dbReference type="KEGG" id="alj:G8D99_05910"/>
<dbReference type="RefSeq" id="WP_166323510.1">
    <property type="nucleotide sequence ID" value="NZ_CP049916.1"/>
</dbReference>
<dbReference type="InterPro" id="IPR010920">
    <property type="entry name" value="LSM_dom_sf"/>
</dbReference>
<dbReference type="InterPro" id="IPR049278">
    <property type="entry name" value="MS_channel_C"/>
</dbReference>
<feature type="transmembrane region" description="Helical" evidence="6">
    <location>
        <begin position="66"/>
        <end position="85"/>
    </location>
</feature>
<evidence type="ECO:0000256" key="6">
    <source>
        <dbReference type="SAM" id="Phobius"/>
    </source>
</evidence>
<feature type="transmembrane region" description="Helical" evidence="6">
    <location>
        <begin position="22"/>
        <end position="45"/>
    </location>
</feature>
<feature type="transmembrane region" description="Helical" evidence="6">
    <location>
        <begin position="97"/>
        <end position="122"/>
    </location>
</feature>
<dbReference type="GO" id="GO:0012505">
    <property type="term" value="C:endomembrane system"/>
    <property type="evidence" value="ECO:0007669"/>
    <property type="project" value="UniProtKB-SubCell"/>
</dbReference>
<evidence type="ECO:0000256" key="3">
    <source>
        <dbReference type="ARBA" id="ARBA00022692"/>
    </source>
</evidence>
<organism evidence="9 10">
    <name type="scientific">Acinetobacter lanii</name>
    <dbReference type="NCBI Taxonomy" id="2715163"/>
    <lineage>
        <taxon>Bacteria</taxon>
        <taxon>Pseudomonadati</taxon>
        <taxon>Pseudomonadota</taxon>
        <taxon>Gammaproteobacteria</taxon>
        <taxon>Moraxellales</taxon>
        <taxon>Moraxellaceae</taxon>
        <taxon>Acinetobacter</taxon>
    </lineage>
</organism>
<dbReference type="GO" id="GO:0008381">
    <property type="term" value="F:mechanosensitive monoatomic ion channel activity"/>
    <property type="evidence" value="ECO:0007669"/>
    <property type="project" value="InterPro"/>
</dbReference>
<dbReference type="EMBL" id="CP049916">
    <property type="protein sequence ID" value="QIO08599.1"/>
    <property type="molecule type" value="Genomic_DNA"/>
</dbReference>
<keyword evidence="4 6" id="KW-1133">Transmembrane helix</keyword>
<dbReference type="PANTHER" id="PTHR30414:SF0">
    <property type="entry name" value="MINICONDUCTANCE MECHANOSENSITIVE CHANNEL YBDG"/>
    <property type="match status" value="1"/>
</dbReference>
<feature type="domain" description="Mechanosensitive ion channel MscS C-terminal" evidence="8">
    <location>
        <begin position="320"/>
        <end position="384"/>
    </location>
</feature>
<reference evidence="9 10" key="1">
    <citation type="submission" date="2020-03" db="EMBL/GenBank/DDBJ databases">
        <authorList>
            <person name="Zhu W."/>
        </authorList>
    </citation>
    <scope>NUCLEOTIDE SEQUENCE [LARGE SCALE GENOMIC DNA]</scope>
    <source>
        <strain evidence="9 10">185</strain>
    </source>
</reference>
<evidence type="ECO:0000256" key="5">
    <source>
        <dbReference type="ARBA" id="ARBA00023136"/>
    </source>
</evidence>
<dbReference type="PANTHER" id="PTHR30414">
    <property type="entry name" value="MINICONDUCTANCE MECHANOSENSITIVE CHANNEL YBDG"/>
    <property type="match status" value="1"/>
</dbReference>
<evidence type="ECO:0000256" key="4">
    <source>
        <dbReference type="ARBA" id="ARBA00022989"/>
    </source>
</evidence>
<dbReference type="Pfam" id="PF21082">
    <property type="entry name" value="MS_channel_3rd"/>
    <property type="match status" value="1"/>
</dbReference>
<dbReference type="GO" id="GO:0071470">
    <property type="term" value="P:cellular response to osmotic stress"/>
    <property type="evidence" value="ECO:0007669"/>
    <property type="project" value="InterPro"/>
</dbReference>
<protein>
    <submittedName>
        <fullName evidence="9">Mechanosensitive ion channel</fullName>
    </submittedName>
</protein>
<evidence type="ECO:0000256" key="1">
    <source>
        <dbReference type="ARBA" id="ARBA00004127"/>
    </source>
</evidence>
<proteinExistence type="inferred from homology"/>
<accession>A0A6G8S316</accession>
<dbReference type="GO" id="GO:0005886">
    <property type="term" value="C:plasma membrane"/>
    <property type="evidence" value="ECO:0007669"/>
    <property type="project" value="TreeGrafter"/>
</dbReference>
<evidence type="ECO:0000259" key="7">
    <source>
        <dbReference type="Pfam" id="PF00924"/>
    </source>
</evidence>
<dbReference type="SUPFAM" id="SSF50182">
    <property type="entry name" value="Sm-like ribonucleoproteins"/>
    <property type="match status" value="1"/>
</dbReference>
<dbReference type="AlphaFoldDB" id="A0A6G8S316"/>
<dbReference type="Gene3D" id="2.30.30.60">
    <property type="match status" value="1"/>
</dbReference>
<gene>
    <name evidence="9" type="ORF">G8D99_05910</name>
</gene>
<keyword evidence="10" id="KW-1185">Reference proteome</keyword>
<dbReference type="Pfam" id="PF00924">
    <property type="entry name" value="MS_channel_2nd"/>
    <property type="match status" value="1"/>
</dbReference>